<dbReference type="EMBL" id="KV441406">
    <property type="protein sequence ID" value="OAF55977.1"/>
    <property type="molecule type" value="Genomic_DNA"/>
</dbReference>
<proteinExistence type="predicted"/>
<sequence>MIQEAEDILWQDLMWVGQKKDRFEIDLDSMQDDLSLAARGASWVTNEANGMKDKTQWMMDRILKAPKDQQLWDRKGNTWRMTRVCGYSCGPKVSTGSVHNSQLDCRNLPSTMYLYPSTRVENVHA</sequence>
<reference evidence="1" key="1">
    <citation type="submission" date="2016-03" db="EMBL/GenBank/DDBJ databases">
        <title>Updated assembly of Pseudogymnoascus destructans, the fungus causing white-nose syndrome of bats.</title>
        <authorList>
            <person name="Palmer J.M."/>
            <person name="Drees K.P."/>
            <person name="Foster J.T."/>
            <person name="Lindner D.L."/>
        </authorList>
    </citation>
    <scope>NUCLEOTIDE SEQUENCE [LARGE SCALE GENOMIC DNA]</scope>
    <source>
        <strain evidence="1">20631-21</strain>
    </source>
</reference>
<dbReference type="AlphaFoldDB" id="A0A177A1L1"/>
<dbReference type="RefSeq" id="XP_024321275.1">
    <property type="nucleotide sequence ID" value="XM_024471641.1"/>
</dbReference>
<organism evidence="1">
    <name type="scientific">Pseudogymnoascus destructans</name>
    <dbReference type="NCBI Taxonomy" id="655981"/>
    <lineage>
        <taxon>Eukaryota</taxon>
        <taxon>Fungi</taxon>
        <taxon>Dikarya</taxon>
        <taxon>Ascomycota</taxon>
        <taxon>Pezizomycotina</taxon>
        <taxon>Leotiomycetes</taxon>
        <taxon>Thelebolales</taxon>
        <taxon>Thelebolaceae</taxon>
        <taxon>Pseudogymnoascus</taxon>
    </lineage>
</organism>
<accession>A0A177A1L1</accession>
<dbReference type="GeneID" id="36291123"/>
<evidence type="ECO:0000313" key="1">
    <source>
        <dbReference type="EMBL" id="OAF55977.1"/>
    </source>
</evidence>
<dbReference type="OrthoDB" id="3501289at2759"/>
<name>A0A177A1L1_9PEZI</name>
<protein>
    <submittedName>
        <fullName evidence="1">Uncharacterized protein</fullName>
    </submittedName>
</protein>
<dbReference type="Proteomes" id="UP000077154">
    <property type="component" value="Unassembled WGS sequence"/>
</dbReference>
<gene>
    <name evidence="1" type="ORF">VC83_08080</name>
</gene>